<sequence length="66" mass="7265">MANMLYNNLPGFASTKSWMLQSAMISKYCIQNTIKCGSESNYPVVARSGGHSYEGYGIGDKDCYLV</sequence>
<accession>A0A9N9C964</accession>
<name>A0A9N9C964_9GLOM</name>
<comment type="caution">
    <text evidence="1">The sequence shown here is derived from an EMBL/GenBank/DDBJ whole genome shotgun (WGS) entry which is preliminary data.</text>
</comment>
<evidence type="ECO:0000313" key="1">
    <source>
        <dbReference type="EMBL" id="CAG8592757.1"/>
    </source>
</evidence>
<dbReference type="Proteomes" id="UP000789759">
    <property type="component" value="Unassembled WGS sequence"/>
</dbReference>
<reference evidence="1" key="1">
    <citation type="submission" date="2021-06" db="EMBL/GenBank/DDBJ databases">
        <authorList>
            <person name="Kallberg Y."/>
            <person name="Tangrot J."/>
            <person name="Rosling A."/>
        </authorList>
    </citation>
    <scope>NUCLEOTIDE SEQUENCE</scope>
    <source>
        <strain evidence="1">FL966</strain>
    </source>
</reference>
<organism evidence="1 2">
    <name type="scientific">Cetraspora pellucida</name>
    <dbReference type="NCBI Taxonomy" id="1433469"/>
    <lineage>
        <taxon>Eukaryota</taxon>
        <taxon>Fungi</taxon>
        <taxon>Fungi incertae sedis</taxon>
        <taxon>Mucoromycota</taxon>
        <taxon>Glomeromycotina</taxon>
        <taxon>Glomeromycetes</taxon>
        <taxon>Diversisporales</taxon>
        <taxon>Gigasporaceae</taxon>
        <taxon>Cetraspora</taxon>
    </lineage>
</organism>
<evidence type="ECO:0000313" key="2">
    <source>
        <dbReference type="Proteomes" id="UP000789759"/>
    </source>
</evidence>
<protein>
    <submittedName>
        <fullName evidence="1">14476_t:CDS:1</fullName>
    </submittedName>
</protein>
<dbReference type="EMBL" id="CAJVQA010004161">
    <property type="protein sequence ID" value="CAG8592757.1"/>
    <property type="molecule type" value="Genomic_DNA"/>
</dbReference>
<dbReference type="Gene3D" id="3.30.43.10">
    <property type="entry name" value="Uridine Diphospho-n-acetylenolpyruvylglucosamine Reductase, domain 2"/>
    <property type="match status" value="1"/>
</dbReference>
<keyword evidence="2" id="KW-1185">Reference proteome</keyword>
<dbReference type="AlphaFoldDB" id="A0A9N9C964"/>
<gene>
    <name evidence="1" type="ORF">CPELLU_LOCUS6614</name>
</gene>
<dbReference type="OrthoDB" id="415825at2759"/>
<feature type="non-terminal residue" evidence="1">
    <location>
        <position position="66"/>
    </location>
</feature>
<dbReference type="InterPro" id="IPR016167">
    <property type="entry name" value="FAD-bd_PCMH_sub1"/>
</dbReference>
<proteinExistence type="predicted"/>